<sequence length="212" mass="23846">MQISIQSSARIMTIVNPMSGATIHKLDGRHERVRKGKEAAINAIIAMVAEGRVNLTTADIAARAGISERTFTRYFDSIGDLIELSLQQIEPHIKHMLTLEVPAGDLSSRIKTLINLRVSLIRTYGPLVEAVDQLSSNWAVAKDVMRERDRVLEVQFQRWFSGERTKMNEDRFAAIGIFLSYDSLRQLVFALGSRTEHVVTTLASEMFVTKSR</sequence>
<evidence type="ECO:0000256" key="1">
    <source>
        <dbReference type="ARBA" id="ARBA00023125"/>
    </source>
</evidence>
<keyword evidence="1" id="KW-0238">DNA-binding</keyword>
<evidence type="ECO:0000313" key="5">
    <source>
        <dbReference type="EMBL" id="CAB4906990.1"/>
    </source>
</evidence>
<organism evidence="4">
    <name type="scientific">freshwater metagenome</name>
    <dbReference type="NCBI Taxonomy" id="449393"/>
    <lineage>
        <taxon>unclassified sequences</taxon>
        <taxon>metagenomes</taxon>
        <taxon>ecological metagenomes</taxon>
    </lineage>
</organism>
<dbReference type="InterPro" id="IPR001647">
    <property type="entry name" value="HTH_TetR"/>
</dbReference>
<name>A0A6J6YEN7_9ZZZZ</name>
<dbReference type="GO" id="GO:0003677">
    <property type="term" value="F:DNA binding"/>
    <property type="evidence" value="ECO:0007669"/>
    <property type="project" value="UniProtKB-KW"/>
</dbReference>
<reference evidence="4" key="1">
    <citation type="submission" date="2020-05" db="EMBL/GenBank/DDBJ databases">
        <authorList>
            <person name="Chiriac C."/>
            <person name="Salcher M."/>
            <person name="Ghai R."/>
            <person name="Kavagutti S V."/>
        </authorList>
    </citation>
    <scope>NUCLEOTIDE SEQUENCE</scope>
</reference>
<gene>
    <name evidence="3" type="ORF">UFOPK2880_00714</name>
    <name evidence="4" type="ORF">UFOPK3004_00991</name>
    <name evidence="5" type="ORF">UFOPK3494_01276</name>
</gene>
<protein>
    <submittedName>
        <fullName evidence="4">Unannotated protein</fullName>
    </submittedName>
</protein>
<evidence type="ECO:0000313" key="3">
    <source>
        <dbReference type="EMBL" id="CAB4769203.1"/>
    </source>
</evidence>
<evidence type="ECO:0000313" key="4">
    <source>
        <dbReference type="EMBL" id="CAB4806935.1"/>
    </source>
</evidence>
<dbReference type="InterPro" id="IPR009057">
    <property type="entry name" value="Homeodomain-like_sf"/>
</dbReference>
<dbReference type="EMBL" id="CAFBMF010000094">
    <property type="protein sequence ID" value="CAB4906990.1"/>
    <property type="molecule type" value="Genomic_DNA"/>
</dbReference>
<feature type="domain" description="HTH tetR-type" evidence="2">
    <location>
        <begin position="54"/>
        <end position="83"/>
    </location>
</feature>
<dbReference type="AlphaFoldDB" id="A0A6J6YEN7"/>
<dbReference type="SUPFAM" id="SSF46689">
    <property type="entry name" value="Homeodomain-like"/>
    <property type="match status" value="1"/>
</dbReference>
<proteinExistence type="predicted"/>
<dbReference type="EMBL" id="CAEZZP010000033">
    <property type="protein sequence ID" value="CAB4769203.1"/>
    <property type="molecule type" value="Genomic_DNA"/>
</dbReference>
<dbReference type="EMBL" id="CAFAAL010000082">
    <property type="protein sequence ID" value="CAB4806935.1"/>
    <property type="molecule type" value="Genomic_DNA"/>
</dbReference>
<dbReference type="Gene3D" id="1.10.357.10">
    <property type="entry name" value="Tetracycline Repressor, domain 2"/>
    <property type="match status" value="1"/>
</dbReference>
<evidence type="ECO:0000259" key="2">
    <source>
        <dbReference type="Pfam" id="PF00440"/>
    </source>
</evidence>
<accession>A0A6J6YEN7</accession>
<dbReference type="Pfam" id="PF00440">
    <property type="entry name" value="TetR_N"/>
    <property type="match status" value="1"/>
</dbReference>